<evidence type="ECO:0000256" key="4">
    <source>
        <dbReference type="ARBA" id="ARBA00011657"/>
    </source>
</evidence>
<evidence type="ECO:0000256" key="2">
    <source>
        <dbReference type="ARBA" id="ARBA00004173"/>
    </source>
</evidence>
<comment type="subunit">
    <text evidence="4">Binds to the 5'UTR of the OLI1 mRNA.</text>
</comment>
<evidence type="ECO:0000256" key="5">
    <source>
        <dbReference type="ARBA" id="ARBA00019258"/>
    </source>
</evidence>
<dbReference type="Proteomes" id="UP000094385">
    <property type="component" value="Unassembled WGS sequence"/>
</dbReference>
<protein>
    <recommendedName>
        <fullName evidence="5">ATPase expression protein 2, mitochondrial</fullName>
    </recommendedName>
</protein>
<keyword evidence="6" id="KW-0809">Transit peptide</keyword>
<dbReference type="GO" id="GO:0005739">
    <property type="term" value="C:mitochondrion"/>
    <property type="evidence" value="ECO:0007669"/>
    <property type="project" value="UniProtKB-SubCell"/>
</dbReference>
<accession>A0A1E3Q9J2</accession>
<comment type="subcellular location">
    <subcellularLocation>
        <location evidence="2">Mitochondrion</location>
    </subcellularLocation>
</comment>
<dbReference type="Gene3D" id="1.25.40.10">
    <property type="entry name" value="Tetratricopeptide repeat domain"/>
    <property type="match status" value="1"/>
</dbReference>
<name>A0A1E3Q9J2_LIPST</name>
<organism evidence="8 9">
    <name type="scientific">Lipomyces starkeyi NRRL Y-11557</name>
    <dbReference type="NCBI Taxonomy" id="675824"/>
    <lineage>
        <taxon>Eukaryota</taxon>
        <taxon>Fungi</taxon>
        <taxon>Dikarya</taxon>
        <taxon>Ascomycota</taxon>
        <taxon>Saccharomycotina</taxon>
        <taxon>Lipomycetes</taxon>
        <taxon>Lipomycetales</taxon>
        <taxon>Lipomycetaceae</taxon>
        <taxon>Lipomyces</taxon>
    </lineage>
</organism>
<dbReference type="InterPro" id="IPR024319">
    <property type="entry name" value="ATPase_expression_mit"/>
</dbReference>
<dbReference type="EMBL" id="KV454292">
    <property type="protein sequence ID" value="ODQ74238.1"/>
    <property type="molecule type" value="Genomic_DNA"/>
</dbReference>
<dbReference type="OrthoDB" id="4087787at2759"/>
<dbReference type="InterPro" id="IPR011990">
    <property type="entry name" value="TPR-like_helical_dom_sf"/>
</dbReference>
<reference evidence="8 9" key="1">
    <citation type="journal article" date="2016" name="Proc. Natl. Acad. Sci. U.S.A.">
        <title>Comparative genomics of biotechnologically important yeasts.</title>
        <authorList>
            <person name="Riley R."/>
            <person name="Haridas S."/>
            <person name="Wolfe K.H."/>
            <person name="Lopes M.R."/>
            <person name="Hittinger C.T."/>
            <person name="Goeker M."/>
            <person name="Salamov A.A."/>
            <person name="Wisecaver J.H."/>
            <person name="Long T.M."/>
            <person name="Calvey C.H."/>
            <person name="Aerts A.L."/>
            <person name="Barry K.W."/>
            <person name="Choi C."/>
            <person name="Clum A."/>
            <person name="Coughlan A.Y."/>
            <person name="Deshpande S."/>
            <person name="Douglass A.P."/>
            <person name="Hanson S.J."/>
            <person name="Klenk H.-P."/>
            <person name="LaButti K.M."/>
            <person name="Lapidus A."/>
            <person name="Lindquist E.A."/>
            <person name="Lipzen A.M."/>
            <person name="Meier-Kolthoff J.P."/>
            <person name="Ohm R.A."/>
            <person name="Otillar R.P."/>
            <person name="Pangilinan J.L."/>
            <person name="Peng Y."/>
            <person name="Rokas A."/>
            <person name="Rosa C.A."/>
            <person name="Scheuner C."/>
            <person name="Sibirny A.A."/>
            <person name="Slot J.C."/>
            <person name="Stielow J.B."/>
            <person name="Sun H."/>
            <person name="Kurtzman C.P."/>
            <person name="Blackwell M."/>
            <person name="Grigoriev I.V."/>
            <person name="Jeffries T.W."/>
        </authorList>
    </citation>
    <scope>NUCLEOTIDE SEQUENCE [LARGE SCALE GENOMIC DNA]</scope>
    <source>
        <strain evidence="8 9">NRRL Y-11557</strain>
    </source>
</reference>
<comment type="similarity">
    <text evidence="3">Belongs to the AEP2 family.</text>
</comment>
<sequence length="498" mass="56681">MPNKLRLRDDKLLTHVYDVLHSPHAKRWLRPTPVSAYFDSVLRPLPSSTAPQYHSPYHFGSAVPEFKMRPSMKIAEYRNVMAAISRDDSFQIWLSYLALREYCFKAREERPDARFDRSVFTAVYTSLNFRNLVGLTGEEVRRMKMKDGIRRFQGVRVKPSKPISPTLISENSRKALYAFPSEKLEFLPASKSTKYIPTTANVISQFWARLHMVRNDIETLFGALSRVELMHWLDSARAAGSAVATKDVWQRINDGLNSQTADEDGLGMPKDVFEQTDAPATAMWNSYIASVCQTSTRQLKRVKNFGNVLNTESDPINVFKNADYKEWLLDYIRVDYEQLIVRDYGNPDSSPDGYSETSIFDNVDANSQVQVIATQLRVLSAEAMVLVERMIAAGVLPNVATYEILMLAFAKSGMLDGVRTVIETVWRVALDQDIPMHDNVRVGSRLYPTQRTLMAVYNAFAANGESNEGERYIDSMHEKYMIRGTSDSLNSVRDKCVR</sequence>
<dbReference type="Pfam" id="PF12921">
    <property type="entry name" value="ATP13"/>
    <property type="match status" value="1"/>
</dbReference>
<dbReference type="AlphaFoldDB" id="A0A1E3Q9J2"/>
<evidence type="ECO:0000256" key="3">
    <source>
        <dbReference type="ARBA" id="ARBA00009790"/>
    </source>
</evidence>
<gene>
    <name evidence="8" type="ORF">LIPSTDRAFT_248862</name>
</gene>
<evidence type="ECO:0000256" key="1">
    <source>
        <dbReference type="ARBA" id="ARBA00002412"/>
    </source>
</evidence>
<comment type="function">
    <text evidence="1">Required for translation of the mitochondrial OLI1 transcript coding for the mitochondrial ATP synthase subunit 9.</text>
</comment>
<keyword evidence="9" id="KW-1185">Reference proteome</keyword>
<evidence type="ECO:0000256" key="6">
    <source>
        <dbReference type="ARBA" id="ARBA00022946"/>
    </source>
</evidence>
<evidence type="ECO:0000256" key="7">
    <source>
        <dbReference type="ARBA" id="ARBA00023128"/>
    </source>
</evidence>
<evidence type="ECO:0000313" key="9">
    <source>
        <dbReference type="Proteomes" id="UP000094385"/>
    </source>
</evidence>
<keyword evidence="7" id="KW-0496">Mitochondrion</keyword>
<evidence type="ECO:0000313" key="8">
    <source>
        <dbReference type="EMBL" id="ODQ74238.1"/>
    </source>
</evidence>
<proteinExistence type="inferred from homology"/>